<keyword evidence="4" id="KW-1185">Reference proteome</keyword>
<feature type="signal peptide" evidence="2">
    <location>
        <begin position="1"/>
        <end position="31"/>
    </location>
</feature>
<dbReference type="AlphaFoldDB" id="A0A5B9P836"/>
<dbReference type="Gene3D" id="3.40.30.10">
    <property type="entry name" value="Glutaredoxin"/>
    <property type="match status" value="1"/>
</dbReference>
<feature type="region of interest" description="Disordered" evidence="1">
    <location>
        <begin position="331"/>
        <end position="373"/>
    </location>
</feature>
<dbReference type="SUPFAM" id="SSF52833">
    <property type="entry name" value="Thioredoxin-like"/>
    <property type="match status" value="1"/>
</dbReference>
<evidence type="ECO:0000256" key="1">
    <source>
        <dbReference type="SAM" id="MobiDB-lite"/>
    </source>
</evidence>
<dbReference type="EMBL" id="CP042912">
    <property type="protein sequence ID" value="QEG21659.1"/>
    <property type="molecule type" value="Genomic_DNA"/>
</dbReference>
<evidence type="ECO:0000313" key="3">
    <source>
        <dbReference type="EMBL" id="QEG21659.1"/>
    </source>
</evidence>
<sequence length="373" mass="42713" precursor="true">MRTLPILSVSSFVLAAVFALFQFGVACPADAQVKKKDNRYATVQGVIENDSRKAFRVSYDEIKTSLRKIVIPKEPPFPSNWEKMKEEERREWLTQFYQSERGKKFLKDREKLLNDAPSFEVKYNDEGDFVVYDVPPGDYGLQGRIDKEIKGIKYGFEVFARIKVLDDVDQIKLQPIPVTITPLFQTGQPAPPLDLVTSKNEKLHFDLDAYKDHYIFLNFMNSTDMTPGYQQQVQDMYKAIGKSHKLKLVSVVIDEDKTKAIKWLLKKKFTEGSYGFTNGWEHDTIEAYGVRSTPSGWLISPDADRKILMSQHEFFRLARIKNSITEIVRDRIDGKDTPTLAAPPEDGKPPEEESADDEPAKDKKANDKSAEEK</sequence>
<keyword evidence="2" id="KW-0732">Signal</keyword>
<proteinExistence type="predicted"/>
<accession>A0A5B9P836</accession>
<evidence type="ECO:0000256" key="2">
    <source>
        <dbReference type="SAM" id="SignalP"/>
    </source>
</evidence>
<feature type="chain" id="PRO_5022922133" evidence="2">
    <location>
        <begin position="32"/>
        <end position="373"/>
    </location>
</feature>
<name>A0A5B9P836_9BACT</name>
<dbReference type="InterPro" id="IPR036249">
    <property type="entry name" value="Thioredoxin-like_sf"/>
</dbReference>
<dbReference type="PROSITE" id="PS51257">
    <property type="entry name" value="PROKAR_LIPOPROTEIN"/>
    <property type="match status" value="1"/>
</dbReference>
<feature type="compositionally biased region" description="Basic and acidic residues" evidence="1">
    <location>
        <begin position="358"/>
        <end position="373"/>
    </location>
</feature>
<dbReference type="RefSeq" id="WP_075084982.1">
    <property type="nucleotide sequence ID" value="NZ_CP042912.1"/>
</dbReference>
<protein>
    <submittedName>
        <fullName evidence="3">AhpC/TSA family protein</fullName>
    </submittedName>
</protein>
<dbReference type="KEGG" id="mff:MFFC18_15170"/>
<gene>
    <name evidence="3" type="ORF">MFFC18_15170</name>
</gene>
<evidence type="ECO:0000313" key="4">
    <source>
        <dbReference type="Proteomes" id="UP000322214"/>
    </source>
</evidence>
<dbReference type="Proteomes" id="UP000322214">
    <property type="component" value="Chromosome"/>
</dbReference>
<organism evidence="3 4">
    <name type="scientific">Mariniblastus fucicola</name>
    <dbReference type="NCBI Taxonomy" id="980251"/>
    <lineage>
        <taxon>Bacteria</taxon>
        <taxon>Pseudomonadati</taxon>
        <taxon>Planctomycetota</taxon>
        <taxon>Planctomycetia</taxon>
        <taxon>Pirellulales</taxon>
        <taxon>Pirellulaceae</taxon>
        <taxon>Mariniblastus</taxon>
    </lineage>
</organism>
<reference evidence="3 4" key="1">
    <citation type="submission" date="2019-08" db="EMBL/GenBank/DDBJ databases">
        <title>Deep-cultivation of Planctomycetes and their phenomic and genomic characterization uncovers novel biology.</title>
        <authorList>
            <person name="Wiegand S."/>
            <person name="Jogler M."/>
            <person name="Boedeker C."/>
            <person name="Pinto D."/>
            <person name="Vollmers J."/>
            <person name="Rivas-Marin E."/>
            <person name="Kohn T."/>
            <person name="Peeters S.H."/>
            <person name="Heuer A."/>
            <person name="Rast P."/>
            <person name="Oberbeckmann S."/>
            <person name="Bunk B."/>
            <person name="Jeske O."/>
            <person name="Meyerdierks A."/>
            <person name="Storesund J.E."/>
            <person name="Kallscheuer N."/>
            <person name="Luecker S."/>
            <person name="Lage O.M."/>
            <person name="Pohl T."/>
            <person name="Merkel B.J."/>
            <person name="Hornburger P."/>
            <person name="Mueller R.-W."/>
            <person name="Bruemmer F."/>
            <person name="Labrenz M."/>
            <person name="Spormann A.M."/>
            <person name="Op den Camp H."/>
            <person name="Overmann J."/>
            <person name="Amann R."/>
            <person name="Jetten M.S.M."/>
            <person name="Mascher T."/>
            <person name="Medema M.H."/>
            <person name="Devos D.P."/>
            <person name="Kaster A.-K."/>
            <person name="Ovreas L."/>
            <person name="Rohde M."/>
            <person name="Galperin M.Y."/>
            <person name="Jogler C."/>
        </authorList>
    </citation>
    <scope>NUCLEOTIDE SEQUENCE [LARGE SCALE GENOMIC DNA]</scope>
    <source>
        <strain evidence="3 4">FC18</strain>
    </source>
</reference>